<keyword evidence="9" id="KW-1003">Cell membrane</keyword>
<organism evidence="10">
    <name type="scientific">Solanum chilense</name>
    <name type="common">Tomato</name>
    <name type="synonym">Lycopersicon chilense</name>
    <dbReference type="NCBI Taxonomy" id="4083"/>
    <lineage>
        <taxon>Eukaryota</taxon>
        <taxon>Viridiplantae</taxon>
        <taxon>Streptophyta</taxon>
        <taxon>Embryophyta</taxon>
        <taxon>Tracheophyta</taxon>
        <taxon>Spermatophyta</taxon>
        <taxon>Magnoliopsida</taxon>
        <taxon>eudicotyledons</taxon>
        <taxon>Gunneridae</taxon>
        <taxon>Pentapetalae</taxon>
        <taxon>asterids</taxon>
        <taxon>lamiids</taxon>
        <taxon>Solanales</taxon>
        <taxon>Solanaceae</taxon>
        <taxon>Solanoideae</taxon>
        <taxon>Solaneae</taxon>
        <taxon>Solanum</taxon>
        <taxon>Solanum subgen. Lycopersicon</taxon>
    </lineage>
</organism>
<accession>A0A6N2BZA9</accession>
<feature type="transmembrane region" description="Helical" evidence="9">
    <location>
        <begin position="55"/>
        <end position="76"/>
    </location>
</feature>
<evidence type="ECO:0000256" key="9">
    <source>
        <dbReference type="RuleBase" id="RU363078"/>
    </source>
</evidence>
<evidence type="ECO:0000256" key="1">
    <source>
        <dbReference type="ARBA" id="ARBA00004141"/>
    </source>
</evidence>
<feature type="transmembrane region" description="Helical" evidence="9">
    <location>
        <begin position="108"/>
        <end position="129"/>
    </location>
</feature>
<comment type="caution">
    <text evidence="10">The sequence shown here is derived from an EMBL/GenBank/DDBJ whole genome shotgun (WGS) entry which is preliminary data.</text>
</comment>
<protein>
    <recommendedName>
        <fullName evidence="9">Probable magnesium transporter</fullName>
    </recommendedName>
</protein>
<feature type="transmembrane region" description="Helical" evidence="9">
    <location>
        <begin position="286"/>
        <end position="303"/>
    </location>
</feature>
<keyword evidence="5 9" id="KW-0967">Endosome</keyword>
<feature type="transmembrane region" description="Helical" evidence="9">
    <location>
        <begin position="254"/>
        <end position="274"/>
    </location>
</feature>
<dbReference type="Pfam" id="PF05653">
    <property type="entry name" value="Mg_trans_NIPA"/>
    <property type="match status" value="1"/>
</dbReference>
<evidence type="ECO:0000256" key="7">
    <source>
        <dbReference type="ARBA" id="ARBA00023136"/>
    </source>
</evidence>
<feature type="transmembrane region" description="Helical" evidence="9">
    <location>
        <begin position="82"/>
        <end position="101"/>
    </location>
</feature>
<sequence>MRGISDNVHGVILAISSSIFIGASFIIKKKGLKKAGATGGTRAGSGGHSYLLEPMWWAGMLTMIVGEGANFAAYAYAPAILVTPLGALSIIVSAVLAHFILKERLHMFGIVGCVLCLVGSISIVLHAPLERKIESVMDVWHLASEDRNGFVVVEKTGFIIYTCVVVVAVLVLIFRFVPKYGQRYMVIYIGICSLTGSLTVMGVKAVGIALKLTFEGKNQFKYYQTWLFTVFVIIFCLLQLNYLNKALDTFNTAVVSPVYYVMFTTLTILASMIMFKDWDHQTATQIITELCGFVTILSGTFLLHKTKDLGNSQSTNAILLPKNKDIESKATNENSKEIIEV</sequence>
<keyword evidence="9" id="KW-0813">Transport</keyword>
<name>A0A6N2BZA9_SOLCI</name>
<evidence type="ECO:0000256" key="4">
    <source>
        <dbReference type="ARBA" id="ARBA00022692"/>
    </source>
</evidence>
<reference evidence="10" key="1">
    <citation type="submission" date="2019-05" db="EMBL/GenBank/DDBJ databases">
        <title>The de novo reference genome and transcriptome assemblies of the wild tomato species Solanum chilense.</title>
        <authorList>
            <person name="Stam R."/>
            <person name="Nosenko T."/>
            <person name="Hoerger A.C."/>
            <person name="Stephan W."/>
            <person name="Seidel M.A."/>
            <person name="Kuhn J.M.M."/>
            <person name="Haberer G."/>
            <person name="Tellier A."/>
        </authorList>
    </citation>
    <scope>NUCLEOTIDE SEQUENCE</scope>
    <source>
        <tissue evidence="10">Mature leaves</tissue>
    </source>
</reference>
<dbReference type="SUPFAM" id="SSF103481">
    <property type="entry name" value="Multidrug resistance efflux transporter EmrE"/>
    <property type="match status" value="1"/>
</dbReference>
<dbReference type="GO" id="GO:0005886">
    <property type="term" value="C:plasma membrane"/>
    <property type="evidence" value="ECO:0007669"/>
    <property type="project" value="UniProtKB-SubCell"/>
</dbReference>
<evidence type="ECO:0000256" key="5">
    <source>
        <dbReference type="ARBA" id="ARBA00022753"/>
    </source>
</evidence>
<dbReference type="EMBL" id="RXGB01001467">
    <property type="protein sequence ID" value="TMW98820.1"/>
    <property type="molecule type" value="Genomic_DNA"/>
</dbReference>
<comment type="subcellular location">
    <subcellularLocation>
        <location evidence="9">Cell membrane</location>
        <topology evidence="9">Multi-pass membrane protein</topology>
    </subcellularLocation>
    <subcellularLocation>
        <location evidence="9">Early endosome</location>
    </subcellularLocation>
    <subcellularLocation>
        <location evidence="1">Membrane</location>
        <topology evidence="1">Multi-pass membrane protein</topology>
    </subcellularLocation>
</comment>
<comment type="similarity">
    <text evidence="2 9">Belongs to the NIPA (TC 2.A.7) family.</text>
</comment>
<dbReference type="GO" id="GO:0005769">
    <property type="term" value="C:early endosome"/>
    <property type="evidence" value="ECO:0007669"/>
    <property type="project" value="UniProtKB-SubCell"/>
</dbReference>
<dbReference type="InterPro" id="IPR008521">
    <property type="entry name" value="Mg_trans_NIPA"/>
</dbReference>
<dbReference type="GO" id="GO:0015095">
    <property type="term" value="F:magnesium ion transmembrane transporter activity"/>
    <property type="evidence" value="ECO:0007669"/>
    <property type="project" value="UniProtKB-UniRule"/>
</dbReference>
<evidence type="ECO:0000256" key="6">
    <source>
        <dbReference type="ARBA" id="ARBA00022989"/>
    </source>
</evidence>
<proteinExistence type="inferred from homology"/>
<feature type="transmembrane region" description="Helical" evidence="9">
    <location>
        <begin position="158"/>
        <end position="177"/>
    </location>
</feature>
<feature type="transmembrane region" description="Helical" evidence="9">
    <location>
        <begin position="184"/>
        <end position="210"/>
    </location>
</feature>
<keyword evidence="6 9" id="KW-1133">Transmembrane helix</keyword>
<keyword evidence="7 9" id="KW-0472">Membrane</keyword>
<dbReference type="AlphaFoldDB" id="A0A6N2BZA9"/>
<feature type="transmembrane region" description="Helical" evidence="9">
    <location>
        <begin position="6"/>
        <end position="27"/>
    </location>
</feature>
<dbReference type="PANTHER" id="PTHR12570">
    <property type="match status" value="1"/>
</dbReference>
<keyword evidence="4 9" id="KW-0812">Transmembrane</keyword>
<evidence type="ECO:0000256" key="8">
    <source>
        <dbReference type="ARBA" id="ARBA00025284"/>
    </source>
</evidence>
<feature type="transmembrane region" description="Helical" evidence="9">
    <location>
        <begin position="222"/>
        <end position="242"/>
    </location>
</feature>
<comment type="function">
    <text evidence="8 9">Acts as a Mg(2+) transporter. Can also transport other divalent cations such as Fe(2+), Sr(2+), Ba(2+), Mn(2+) and Co(2+) but to a much less extent than Mg(2+).</text>
</comment>
<dbReference type="PANTHER" id="PTHR12570:SF20">
    <property type="entry name" value="MAGNESIUM TRANSPORTER NIPA1-RELATED"/>
    <property type="match status" value="1"/>
</dbReference>
<comment type="subunit">
    <text evidence="3 9">Homodimer.</text>
</comment>
<evidence type="ECO:0000256" key="2">
    <source>
        <dbReference type="ARBA" id="ARBA00007001"/>
    </source>
</evidence>
<evidence type="ECO:0000313" key="10">
    <source>
        <dbReference type="EMBL" id="TMW98820.1"/>
    </source>
</evidence>
<dbReference type="InterPro" id="IPR037185">
    <property type="entry name" value="EmrE-like"/>
</dbReference>
<evidence type="ECO:0000256" key="3">
    <source>
        <dbReference type="ARBA" id="ARBA00011738"/>
    </source>
</evidence>
<keyword evidence="9" id="KW-0460">Magnesium</keyword>
<keyword evidence="9" id="KW-0406">Ion transport</keyword>
<gene>
    <name evidence="10" type="ORF">EJD97_003436</name>
</gene>